<reference evidence="9" key="1">
    <citation type="submission" date="2013-04" db="EMBL/GenBank/DDBJ databases">
        <title>The genome sequencing project of 58 acetic acid bacteria.</title>
        <authorList>
            <person name="Okamoto-Kainuma A."/>
            <person name="Ishikawa M."/>
            <person name="Umino S."/>
            <person name="Koizumi Y."/>
            <person name="Shiwa Y."/>
            <person name="Yoshikawa H."/>
            <person name="Matsutani M."/>
            <person name="Matsushita K."/>
        </authorList>
    </citation>
    <scope>NUCLEOTIDE SEQUENCE</scope>
    <source>
        <strain evidence="9">NBRC 106556</strain>
    </source>
</reference>
<evidence type="ECO:0000313" key="10">
    <source>
        <dbReference type="Proteomes" id="UP001062443"/>
    </source>
</evidence>
<evidence type="ECO:0000256" key="3">
    <source>
        <dbReference type="ARBA" id="ARBA00022801"/>
    </source>
</evidence>
<protein>
    <submittedName>
        <fullName evidence="9">D-alanyl-D-alanine carboxypeptidase</fullName>
    </submittedName>
</protein>
<sequence>MDVTNNQILMEKHADIPIAPASMTKIMTAYVIFDLISQKKISLEQLITVPPAVWERWHGRRGGATMFLRANEVVSVENLLKGMLTVSGNDATYTLAASVPGGVNAFVKLMNDKANDIGLKSSHFSSPNGWEDNDTTVTTARDLALLSRITIEQFPKFYKNFYAQKEMSWGLSPDGHEIHQYNKNPLLGIIPHADGLKTGFTENAGYCFTGSATKNGHRIIMVIAGLSSARARSDEAKHLMAESLRDIP</sequence>
<evidence type="ECO:0000256" key="1">
    <source>
        <dbReference type="ARBA" id="ARBA00007164"/>
    </source>
</evidence>
<dbReference type="PRINTS" id="PR00725">
    <property type="entry name" value="DADACBPTASE1"/>
</dbReference>
<dbReference type="GO" id="GO:0004180">
    <property type="term" value="F:carboxypeptidase activity"/>
    <property type="evidence" value="ECO:0007669"/>
    <property type="project" value="UniProtKB-KW"/>
</dbReference>
<dbReference type="PANTHER" id="PTHR21581">
    <property type="entry name" value="D-ALANYL-D-ALANINE CARBOXYPEPTIDASE"/>
    <property type="match status" value="1"/>
</dbReference>
<dbReference type="Gene3D" id="3.40.710.10">
    <property type="entry name" value="DD-peptidase/beta-lactamase superfamily"/>
    <property type="match status" value="1"/>
</dbReference>
<keyword evidence="9" id="KW-0645">Protease</keyword>
<evidence type="ECO:0000259" key="8">
    <source>
        <dbReference type="Pfam" id="PF00768"/>
    </source>
</evidence>
<keyword evidence="2" id="KW-0732">Signal</keyword>
<keyword evidence="3" id="KW-0378">Hydrolase</keyword>
<evidence type="ECO:0000313" key="9">
    <source>
        <dbReference type="EMBL" id="GBR43976.1"/>
    </source>
</evidence>
<organism evidence="9 10">
    <name type="scientific">Neokomagataea tanensis NBRC 106556</name>
    <dbReference type="NCBI Taxonomy" id="1223519"/>
    <lineage>
        <taxon>Bacteria</taxon>
        <taxon>Pseudomonadati</taxon>
        <taxon>Pseudomonadota</taxon>
        <taxon>Alphaproteobacteria</taxon>
        <taxon>Acetobacterales</taxon>
        <taxon>Acetobacteraceae</taxon>
        <taxon>Neokomagataea</taxon>
    </lineage>
</organism>
<comment type="similarity">
    <text evidence="1 7">Belongs to the peptidase S11 family.</text>
</comment>
<evidence type="ECO:0000256" key="7">
    <source>
        <dbReference type="RuleBase" id="RU004016"/>
    </source>
</evidence>
<evidence type="ECO:0000256" key="2">
    <source>
        <dbReference type="ARBA" id="ARBA00022729"/>
    </source>
</evidence>
<dbReference type="SUPFAM" id="SSF56601">
    <property type="entry name" value="beta-lactamase/transpeptidase-like"/>
    <property type="match status" value="1"/>
</dbReference>
<evidence type="ECO:0000256" key="6">
    <source>
        <dbReference type="ARBA" id="ARBA00023316"/>
    </source>
</evidence>
<keyword evidence="9" id="KW-0121">Carboxypeptidase</keyword>
<keyword evidence="5" id="KW-0573">Peptidoglycan synthesis</keyword>
<dbReference type="Proteomes" id="UP001062443">
    <property type="component" value="Unassembled WGS sequence"/>
</dbReference>
<evidence type="ECO:0000256" key="5">
    <source>
        <dbReference type="ARBA" id="ARBA00022984"/>
    </source>
</evidence>
<dbReference type="Pfam" id="PF00768">
    <property type="entry name" value="Peptidase_S11"/>
    <property type="match status" value="1"/>
</dbReference>
<name>A0ABQ0QGJ9_9PROT</name>
<dbReference type="PANTHER" id="PTHR21581:SF6">
    <property type="entry name" value="TRAFFICKING PROTEIN PARTICLE COMPLEX SUBUNIT 12"/>
    <property type="match status" value="1"/>
</dbReference>
<dbReference type="InterPro" id="IPR012338">
    <property type="entry name" value="Beta-lactam/transpept-like"/>
</dbReference>
<accession>A0ABQ0QGJ9</accession>
<feature type="domain" description="Peptidase S11 D-alanyl-D-alanine carboxypeptidase A N-terminal" evidence="8">
    <location>
        <begin position="1"/>
        <end position="225"/>
    </location>
</feature>
<comment type="caution">
    <text evidence="9">The sequence shown here is derived from an EMBL/GenBank/DDBJ whole genome shotgun (WGS) entry which is preliminary data.</text>
</comment>
<dbReference type="EMBL" id="BAQB01000002">
    <property type="protein sequence ID" value="GBR43976.1"/>
    <property type="molecule type" value="Genomic_DNA"/>
</dbReference>
<keyword evidence="6" id="KW-0961">Cell wall biogenesis/degradation</keyword>
<dbReference type="InterPro" id="IPR018044">
    <property type="entry name" value="Peptidase_S11"/>
</dbReference>
<keyword evidence="4" id="KW-0133">Cell shape</keyword>
<evidence type="ECO:0000256" key="4">
    <source>
        <dbReference type="ARBA" id="ARBA00022960"/>
    </source>
</evidence>
<proteinExistence type="inferred from homology"/>
<gene>
    <name evidence="9" type="ORF">AA106556_0272</name>
</gene>
<keyword evidence="10" id="KW-1185">Reference proteome</keyword>
<dbReference type="InterPro" id="IPR001967">
    <property type="entry name" value="Peptidase_S11_N"/>
</dbReference>